<evidence type="ECO:0000313" key="3">
    <source>
        <dbReference type="Proteomes" id="UP001430953"/>
    </source>
</evidence>
<dbReference type="EMBL" id="JADYXP020000006">
    <property type="protein sequence ID" value="KAL0121377.1"/>
    <property type="molecule type" value="Genomic_DNA"/>
</dbReference>
<name>A0AAW2G5G1_9HYME</name>
<evidence type="ECO:0000256" key="1">
    <source>
        <dbReference type="SAM" id="SignalP"/>
    </source>
</evidence>
<keyword evidence="3" id="KW-1185">Reference proteome</keyword>
<feature type="chain" id="PRO_5043351733" evidence="1">
    <location>
        <begin position="17"/>
        <end position="138"/>
    </location>
</feature>
<sequence length="138" mass="15000">MKFFIVLLAIVAAVSAGYYEIGEPYVAPVVHASPVVHAAPAVHAFHQPYVAPASKYIKVAAPVAHAHKKYYDAAYIPQQPAIPPPHPGPLRIKGDEKTTRIHYDAPKVPYPHLVGEEHYAPAPEPAITVVKKGYGGYY</sequence>
<feature type="signal peptide" evidence="1">
    <location>
        <begin position="1"/>
        <end position="16"/>
    </location>
</feature>
<accession>A0AAW2G5G1</accession>
<comment type="caution">
    <text evidence="2">The sequence shown here is derived from an EMBL/GenBank/DDBJ whole genome shotgun (WGS) entry which is preliminary data.</text>
</comment>
<reference evidence="2 3" key="1">
    <citation type="submission" date="2023-03" db="EMBL/GenBank/DDBJ databases">
        <title>High recombination rates correlate with genetic variation in Cardiocondyla obscurior ants.</title>
        <authorList>
            <person name="Errbii M."/>
        </authorList>
    </citation>
    <scope>NUCLEOTIDE SEQUENCE [LARGE SCALE GENOMIC DNA]</scope>
    <source>
        <strain evidence="2">Alpha-2009</strain>
        <tissue evidence="2">Whole body</tissue>
    </source>
</reference>
<organism evidence="2 3">
    <name type="scientific">Cardiocondyla obscurior</name>
    <dbReference type="NCBI Taxonomy" id="286306"/>
    <lineage>
        <taxon>Eukaryota</taxon>
        <taxon>Metazoa</taxon>
        <taxon>Ecdysozoa</taxon>
        <taxon>Arthropoda</taxon>
        <taxon>Hexapoda</taxon>
        <taxon>Insecta</taxon>
        <taxon>Pterygota</taxon>
        <taxon>Neoptera</taxon>
        <taxon>Endopterygota</taxon>
        <taxon>Hymenoptera</taxon>
        <taxon>Apocrita</taxon>
        <taxon>Aculeata</taxon>
        <taxon>Formicoidea</taxon>
        <taxon>Formicidae</taxon>
        <taxon>Myrmicinae</taxon>
        <taxon>Cardiocondyla</taxon>
    </lineage>
</organism>
<keyword evidence="1" id="KW-0732">Signal</keyword>
<dbReference type="Proteomes" id="UP001430953">
    <property type="component" value="Unassembled WGS sequence"/>
</dbReference>
<evidence type="ECO:0000313" key="2">
    <source>
        <dbReference type="EMBL" id="KAL0121377.1"/>
    </source>
</evidence>
<gene>
    <name evidence="2" type="ORF">PUN28_006711</name>
</gene>
<dbReference type="AlphaFoldDB" id="A0AAW2G5G1"/>
<proteinExistence type="predicted"/>
<protein>
    <submittedName>
        <fullName evidence="2">Uncharacterized protein</fullName>
    </submittedName>
</protein>